<accession>D0I7M1</accession>
<dbReference type="EMBL" id="ADAQ01000011">
    <property type="protein sequence ID" value="EEY72640.1"/>
    <property type="molecule type" value="Genomic_DNA"/>
</dbReference>
<evidence type="ECO:0000313" key="1">
    <source>
        <dbReference type="EMBL" id="EEY72640.1"/>
    </source>
</evidence>
<evidence type="ECO:0000313" key="2">
    <source>
        <dbReference type="Proteomes" id="UP000003604"/>
    </source>
</evidence>
<reference evidence="1 2" key="1">
    <citation type="submission" date="2009-10" db="EMBL/GenBank/DDBJ databases">
        <authorList>
            <consortium name="Los Alamos National Laboratory (LANL)"/>
            <consortium name="National Microbial Pathogen Data Resource (NMPDR)"/>
            <person name="Saunders E.H."/>
            <person name="Munk A.C."/>
            <person name="Tapia R."/>
            <person name="Green L."/>
            <person name="Rogers Y."/>
            <person name="Detter J.C."/>
            <person name="Bruce D."/>
            <person name="Brettin T.S."/>
            <person name="Colwell R.R."/>
            <person name="Huq A."/>
            <person name="Grim C.J."/>
            <person name="Hasan N.A."/>
            <person name="Bartels D."/>
            <person name="Vonstein V."/>
        </authorList>
    </citation>
    <scope>NUCLEOTIDE SEQUENCE [LARGE SCALE GENOMIC DNA]</scope>
    <source>
        <strain evidence="1 2">CIP 101886</strain>
    </source>
</reference>
<dbReference type="AlphaFoldDB" id="D0I7M1"/>
<proteinExistence type="predicted"/>
<protein>
    <submittedName>
        <fullName evidence="1">Uncharacterized protein</fullName>
    </submittedName>
</protein>
<organism evidence="1 2">
    <name type="scientific">Grimontia hollisae CIP 101886</name>
    <dbReference type="NCBI Taxonomy" id="675812"/>
    <lineage>
        <taxon>Bacteria</taxon>
        <taxon>Pseudomonadati</taxon>
        <taxon>Pseudomonadota</taxon>
        <taxon>Gammaproteobacteria</taxon>
        <taxon>Vibrionales</taxon>
        <taxon>Vibrionaceae</taxon>
        <taxon>Grimontia</taxon>
    </lineage>
</organism>
<keyword evidence="2" id="KW-1185">Reference proteome</keyword>
<comment type="caution">
    <text evidence="1">The sequence shown here is derived from an EMBL/GenBank/DDBJ whole genome shotgun (WGS) entry which is preliminary data.</text>
</comment>
<gene>
    <name evidence="1" type="ORF">VHA_001745</name>
</gene>
<dbReference type="Proteomes" id="UP000003604">
    <property type="component" value="Unassembled WGS sequence"/>
</dbReference>
<sequence>MDIRFPVARGKGVVEHVRHKPALLAGCVDPPKPCFTQSGMADP</sequence>
<name>D0I7M1_GRIHO</name>